<dbReference type="Proteomes" id="UP001597252">
    <property type="component" value="Unassembled WGS sequence"/>
</dbReference>
<feature type="transmembrane region" description="Helical" evidence="1">
    <location>
        <begin position="379"/>
        <end position="398"/>
    </location>
</feature>
<protein>
    <recommendedName>
        <fullName evidence="4">Oligosaccharide repeat unit polymerase</fullName>
    </recommendedName>
</protein>
<evidence type="ECO:0000256" key="1">
    <source>
        <dbReference type="SAM" id="Phobius"/>
    </source>
</evidence>
<proteinExistence type="predicted"/>
<sequence length="414" mass="47239">MNKIIKNPYYIFGVEWAFIIATYQLGWSNVYPKLRFNVLMFFLLAVLLTVLVGILYSKLDWAAKFSDTGKKEINSSLYFKSSVFFCVVFLIEALYSHGIPLFGAISYTEFGIPKIHTFIMVANTYLAIQIGNQMVKRKNVRRADLLNLILSITPFILQISRGTIAIVLMAIFVIFITQFNRERKMRGRTKMLLVLLVAIGLYLFGILGNYRLNTGMRLTEPLVKSTLIMEYTDASPKFKNAKIPKPYYWTYLYATSPLANLQNQILVLQGNQSALTDSVVVSRPVDFIFRCFIPDVFSKKLLGIRLFPVIQVSPVLTASSGFFMPYMFYGFGGMMLYLIYLLLLPLWYMVLVKRTSPARMGLANALLVVLFLLSPFDNMLAFSGVSLLLPIPILLGLVDSWRGAHHYRSYKEFS</sequence>
<keyword evidence="1" id="KW-1133">Transmembrane helix</keyword>
<evidence type="ECO:0000313" key="3">
    <source>
        <dbReference type="Proteomes" id="UP001597252"/>
    </source>
</evidence>
<feature type="transmembrane region" description="Helical" evidence="1">
    <location>
        <begin position="7"/>
        <end position="26"/>
    </location>
</feature>
<comment type="caution">
    <text evidence="2">The sequence shown here is derived from an EMBL/GenBank/DDBJ whole genome shotgun (WGS) entry which is preliminary data.</text>
</comment>
<dbReference type="EMBL" id="JBHTON010000009">
    <property type="protein sequence ID" value="MFD1484443.1"/>
    <property type="molecule type" value="Genomic_DNA"/>
</dbReference>
<keyword evidence="1" id="KW-0472">Membrane</keyword>
<feature type="transmembrane region" description="Helical" evidence="1">
    <location>
        <begin position="163"/>
        <end position="180"/>
    </location>
</feature>
<keyword evidence="3" id="KW-1185">Reference proteome</keyword>
<gene>
    <name evidence="2" type="ORF">ACFQ5J_04250</name>
</gene>
<reference evidence="3" key="1">
    <citation type="journal article" date="2019" name="Int. J. Syst. Evol. Microbiol.">
        <title>The Global Catalogue of Microorganisms (GCM) 10K type strain sequencing project: providing services to taxonomists for standard genome sequencing and annotation.</title>
        <authorList>
            <consortium name="The Broad Institute Genomics Platform"/>
            <consortium name="The Broad Institute Genome Sequencing Center for Infectious Disease"/>
            <person name="Wu L."/>
            <person name="Ma J."/>
        </authorList>
    </citation>
    <scope>NUCLEOTIDE SEQUENCE [LARGE SCALE GENOMIC DNA]</scope>
    <source>
        <strain evidence="3">CCM 8903</strain>
    </source>
</reference>
<feature type="transmembrane region" description="Helical" evidence="1">
    <location>
        <begin position="326"/>
        <end position="350"/>
    </location>
</feature>
<feature type="transmembrane region" description="Helical" evidence="1">
    <location>
        <begin position="38"/>
        <end position="56"/>
    </location>
</feature>
<organism evidence="2 3">
    <name type="scientific">Lacticaseibacillus baoqingensis</name>
    <dbReference type="NCBI Taxonomy" id="2486013"/>
    <lineage>
        <taxon>Bacteria</taxon>
        <taxon>Bacillati</taxon>
        <taxon>Bacillota</taxon>
        <taxon>Bacilli</taxon>
        <taxon>Lactobacillales</taxon>
        <taxon>Lactobacillaceae</taxon>
        <taxon>Lacticaseibacillus</taxon>
    </lineage>
</organism>
<feature type="transmembrane region" description="Helical" evidence="1">
    <location>
        <begin position="357"/>
        <end position="373"/>
    </location>
</feature>
<feature type="transmembrane region" description="Helical" evidence="1">
    <location>
        <begin position="110"/>
        <end position="128"/>
    </location>
</feature>
<feature type="transmembrane region" description="Helical" evidence="1">
    <location>
        <begin position="192"/>
        <end position="212"/>
    </location>
</feature>
<name>A0ABW4E5B3_9LACO</name>
<evidence type="ECO:0000313" key="2">
    <source>
        <dbReference type="EMBL" id="MFD1484443.1"/>
    </source>
</evidence>
<keyword evidence="1" id="KW-0812">Transmembrane</keyword>
<dbReference type="RefSeq" id="WP_125752596.1">
    <property type="nucleotide sequence ID" value="NZ_JBHTON010000009.1"/>
</dbReference>
<accession>A0ABW4E5B3</accession>
<evidence type="ECO:0008006" key="4">
    <source>
        <dbReference type="Google" id="ProtNLM"/>
    </source>
</evidence>
<feature type="transmembrane region" description="Helical" evidence="1">
    <location>
        <begin position="77"/>
        <end position="98"/>
    </location>
</feature>